<feature type="transmembrane region" description="Helical" evidence="1">
    <location>
        <begin position="199"/>
        <end position="218"/>
    </location>
</feature>
<evidence type="ECO:0000313" key="3">
    <source>
        <dbReference type="Proteomes" id="UP000053766"/>
    </source>
</evidence>
<proteinExistence type="predicted"/>
<feature type="transmembrane region" description="Helical" evidence="1">
    <location>
        <begin position="160"/>
        <end position="187"/>
    </location>
</feature>
<gene>
    <name evidence="2" type="ORF">DICVIV_13118</name>
</gene>
<organism evidence="2 3">
    <name type="scientific">Dictyocaulus viviparus</name>
    <name type="common">Bovine lungworm</name>
    <dbReference type="NCBI Taxonomy" id="29172"/>
    <lineage>
        <taxon>Eukaryota</taxon>
        <taxon>Metazoa</taxon>
        <taxon>Ecdysozoa</taxon>
        <taxon>Nematoda</taxon>
        <taxon>Chromadorea</taxon>
        <taxon>Rhabditida</taxon>
        <taxon>Rhabditina</taxon>
        <taxon>Rhabditomorpha</taxon>
        <taxon>Strongyloidea</taxon>
        <taxon>Metastrongylidae</taxon>
        <taxon>Dictyocaulus</taxon>
    </lineage>
</organism>
<sequence>MLMFCCLVEIRNKHFYFDSFLMVTSFIDALYIFGGYHFVLAYAYILLISLTNLCSKILRFQIAISAIIEMNVSLADQSSSIIVVVIVVAIAFIGELFFISKNGHFRCVSILRSVISITSIIVVISELFVIGVFYGFRIIFSNMSLMMVNVEDIESKKGRLIVNSVILVLWTAVIPLVTIFTLMTITAYFNKMLHSELDIYDVLLICSILSPIPVLLLYRIEEQYRTGCSITPLFKRNPDLWGPRLRSNRNEADKAERMIRKWW</sequence>
<feature type="transmembrane region" description="Helical" evidence="1">
    <location>
        <begin position="39"/>
        <end position="58"/>
    </location>
</feature>
<keyword evidence="1" id="KW-0812">Transmembrane</keyword>
<dbReference type="Proteomes" id="UP000053766">
    <property type="component" value="Unassembled WGS sequence"/>
</dbReference>
<keyword evidence="1" id="KW-1133">Transmembrane helix</keyword>
<dbReference type="AlphaFoldDB" id="A0A0D8XER4"/>
<feature type="transmembrane region" description="Helical" evidence="1">
    <location>
        <begin position="114"/>
        <end position="140"/>
    </location>
</feature>
<dbReference type="EMBL" id="KN716968">
    <property type="protein sequence ID" value="KJH40921.1"/>
    <property type="molecule type" value="Genomic_DNA"/>
</dbReference>
<reference evidence="2 3" key="1">
    <citation type="submission" date="2013-11" db="EMBL/GenBank/DDBJ databases">
        <title>Draft genome of the bovine lungworm Dictyocaulus viviparus.</title>
        <authorList>
            <person name="Mitreva M."/>
        </authorList>
    </citation>
    <scope>NUCLEOTIDE SEQUENCE [LARGE SCALE GENOMIC DNA]</scope>
    <source>
        <strain evidence="2 3">HannoverDv2000</strain>
    </source>
</reference>
<evidence type="ECO:0000313" key="2">
    <source>
        <dbReference type="EMBL" id="KJH40921.1"/>
    </source>
</evidence>
<feature type="transmembrane region" description="Helical" evidence="1">
    <location>
        <begin position="79"/>
        <end position="99"/>
    </location>
</feature>
<reference evidence="3" key="2">
    <citation type="journal article" date="2016" name="Sci. Rep.">
        <title>Dictyocaulus viviparus genome, variome and transcriptome elucidate lungworm biology and support future intervention.</title>
        <authorList>
            <person name="McNulty S.N."/>
            <person name="Strube C."/>
            <person name="Rosa B.A."/>
            <person name="Martin J.C."/>
            <person name="Tyagi R."/>
            <person name="Choi Y.J."/>
            <person name="Wang Q."/>
            <person name="Hallsworth Pepin K."/>
            <person name="Zhang X."/>
            <person name="Ozersky P."/>
            <person name="Wilson R.K."/>
            <person name="Sternberg P.W."/>
            <person name="Gasser R.B."/>
            <person name="Mitreva M."/>
        </authorList>
    </citation>
    <scope>NUCLEOTIDE SEQUENCE [LARGE SCALE GENOMIC DNA]</scope>
    <source>
        <strain evidence="3">HannoverDv2000</strain>
    </source>
</reference>
<evidence type="ECO:0000256" key="1">
    <source>
        <dbReference type="SAM" id="Phobius"/>
    </source>
</evidence>
<keyword evidence="3" id="KW-1185">Reference proteome</keyword>
<name>A0A0D8XER4_DICVI</name>
<protein>
    <submittedName>
        <fullName evidence="2">Uncharacterized protein</fullName>
    </submittedName>
</protein>
<keyword evidence="1" id="KW-0472">Membrane</keyword>
<accession>A0A0D8XER4</accession>
<dbReference type="OrthoDB" id="6581954at2759"/>